<evidence type="ECO:0000313" key="3">
    <source>
        <dbReference type="Proteomes" id="UP000295673"/>
    </source>
</evidence>
<evidence type="ECO:0000313" key="2">
    <source>
        <dbReference type="EMBL" id="TCK99759.1"/>
    </source>
</evidence>
<keyword evidence="1" id="KW-1133">Transmembrane helix</keyword>
<protein>
    <recommendedName>
        <fullName evidence="4">DoxX-like protein</fullName>
    </recommendedName>
</protein>
<feature type="transmembrane region" description="Helical" evidence="1">
    <location>
        <begin position="107"/>
        <end position="125"/>
    </location>
</feature>
<dbReference type="AlphaFoldDB" id="A0A4R1N0Z3"/>
<keyword evidence="3" id="KW-1185">Reference proteome</keyword>
<dbReference type="OrthoDB" id="1551186at2"/>
<evidence type="ECO:0000256" key="1">
    <source>
        <dbReference type="SAM" id="Phobius"/>
    </source>
</evidence>
<organism evidence="2 3">
    <name type="scientific">Shimia isoporae</name>
    <dbReference type="NCBI Taxonomy" id="647720"/>
    <lineage>
        <taxon>Bacteria</taxon>
        <taxon>Pseudomonadati</taxon>
        <taxon>Pseudomonadota</taxon>
        <taxon>Alphaproteobacteria</taxon>
        <taxon>Rhodobacterales</taxon>
        <taxon>Roseobacteraceae</taxon>
    </lineage>
</organism>
<keyword evidence="1" id="KW-0472">Membrane</keyword>
<evidence type="ECO:0008006" key="4">
    <source>
        <dbReference type="Google" id="ProtNLM"/>
    </source>
</evidence>
<keyword evidence="1" id="KW-0812">Transmembrane</keyword>
<proteinExistence type="predicted"/>
<dbReference type="EMBL" id="SMGR01000004">
    <property type="protein sequence ID" value="TCK99759.1"/>
    <property type="molecule type" value="Genomic_DNA"/>
</dbReference>
<gene>
    <name evidence="2" type="ORF">BXY66_3463</name>
</gene>
<dbReference type="RefSeq" id="WP_132861596.1">
    <property type="nucleotide sequence ID" value="NZ_SMGR01000004.1"/>
</dbReference>
<feature type="transmembrane region" description="Helical" evidence="1">
    <location>
        <begin position="54"/>
        <end position="72"/>
    </location>
</feature>
<dbReference type="Proteomes" id="UP000295673">
    <property type="component" value="Unassembled WGS sequence"/>
</dbReference>
<comment type="caution">
    <text evidence="2">The sequence shown here is derived from an EMBL/GenBank/DDBJ whole genome shotgun (WGS) entry which is preliminary data.</text>
</comment>
<accession>A0A4R1N0Z3</accession>
<dbReference type="InterPro" id="IPR046289">
    <property type="entry name" value="DUF6326"/>
</dbReference>
<dbReference type="Pfam" id="PF19851">
    <property type="entry name" value="DUF6326"/>
    <property type="match status" value="1"/>
</dbReference>
<name>A0A4R1N0Z3_9RHOB</name>
<feature type="transmembrane region" description="Helical" evidence="1">
    <location>
        <begin position="84"/>
        <end position="101"/>
    </location>
</feature>
<sequence>MSYKNPLLLGTKLSLLWLFAILNILFRDVHELTMSSTIEEILTGHLNGVAMSEGLLVVGAIIVELLLLGFLFSSFARPSIARRLNLFLAPIAILGTLASRPSDPDDFIFAAIEIVTFCVIWWLAWGWETKPLEETAIEAS</sequence>
<feature type="transmembrane region" description="Helical" evidence="1">
    <location>
        <begin position="7"/>
        <end position="26"/>
    </location>
</feature>
<reference evidence="2 3" key="1">
    <citation type="submission" date="2019-03" db="EMBL/GenBank/DDBJ databases">
        <title>Genomic Encyclopedia of Archaeal and Bacterial Type Strains, Phase II (KMG-II): from individual species to whole genera.</title>
        <authorList>
            <person name="Goeker M."/>
        </authorList>
    </citation>
    <scope>NUCLEOTIDE SEQUENCE [LARGE SCALE GENOMIC DNA]</scope>
    <source>
        <strain evidence="2 3">DSM 26433</strain>
    </source>
</reference>